<dbReference type="InterPro" id="IPR041657">
    <property type="entry name" value="HTH_17"/>
</dbReference>
<dbReference type="SUPFAM" id="SSF46955">
    <property type="entry name" value="Putative DNA-binding domain"/>
    <property type="match status" value="1"/>
</dbReference>
<reference evidence="3" key="1">
    <citation type="journal article" date="2019" name="Int. J. Syst. Evol. Microbiol.">
        <title>The Global Catalogue of Microorganisms (GCM) 10K type strain sequencing project: providing services to taxonomists for standard genome sequencing and annotation.</title>
        <authorList>
            <consortium name="The Broad Institute Genomics Platform"/>
            <consortium name="The Broad Institute Genome Sequencing Center for Infectious Disease"/>
            <person name="Wu L."/>
            <person name="Ma J."/>
        </authorList>
    </citation>
    <scope>NUCLEOTIDE SEQUENCE [LARGE SCALE GENOMIC DNA]</scope>
    <source>
        <strain evidence="3">CGMCC 1.16455</strain>
    </source>
</reference>
<organism evidence="2 3">
    <name type="scientific">Brachybacterium tyrofermentans</name>
    <dbReference type="NCBI Taxonomy" id="47848"/>
    <lineage>
        <taxon>Bacteria</taxon>
        <taxon>Bacillati</taxon>
        <taxon>Actinomycetota</taxon>
        <taxon>Actinomycetes</taxon>
        <taxon>Micrococcales</taxon>
        <taxon>Dermabacteraceae</taxon>
        <taxon>Brachybacterium</taxon>
    </lineage>
</organism>
<feature type="domain" description="Helix-turn-helix" evidence="1">
    <location>
        <begin position="82"/>
        <end position="131"/>
    </location>
</feature>
<dbReference type="GeneID" id="303298678"/>
<dbReference type="RefSeq" id="WP_193119202.1">
    <property type="nucleotide sequence ID" value="NZ_BAAAIR010000047.1"/>
</dbReference>
<dbReference type="EMBL" id="JBHSLN010000019">
    <property type="protein sequence ID" value="MFC5297124.1"/>
    <property type="molecule type" value="Genomic_DNA"/>
</dbReference>
<evidence type="ECO:0000259" key="1">
    <source>
        <dbReference type="Pfam" id="PF12728"/>
    </source>
</evidence>
<evidence type="ECO:0000313" key="3">
    <source>
        <dbReference type="Proteomes" id="UP001595937"/>
    </source>
</evidence>
<gene>
    <name evidence="2" type="ORF">ACFPK8_06335</name>
</gene>
<dbReference type="InterPro" id="IPR010093">
    <property type="entry name" value="SinI_DNA-bd"/>
</dbReference>
<sequence>MSTADALASTTYSAGDQRQLGRIHDALAADEALDPLPRYYLVGSGTDEPIELPEEIYQVLRQAVDAMQKGLSVTISPTSQTLTTQQAADLLGISRPTLIKTLDSGKLPYTRSGTHRRLALTDVLDYREKRRQEQYATIEALSVEVDESTDIDKMLDDLKSARKAVSTKRRAR</sequence>
<name>A0ABW0FEP4_9MICO</name>
<keyword evidence="3" id="KW-1185">Reference proteome</keyword>
<dbReference type="InterPro" id="IPR009061">
    <property type="entry name" value="DNA-bd_dom_put_sf"/>
</dbReference>
<dbReference type="NCBIfam" id="TIGR01764">
    <property type="entry name" value="excise"/>
    <property type="match status" value="1"/>
</dbReference>
<accession>A0ABW0FEP4</accession>
<protein>
    <submittedName>
        <fullName evidence="2">Helix-turn-helix domain-containing protein</fullName>
    </submittedName>
</protein>
<proteinExistence type="predicted"/>
<comment type="caution">
    <text evidence="2">The sequence shown here is derived from an EMBL/GenBank/DDBJ whole genome shotgun (WGS) entry which is preliminary data.</text>
</comment>
<evidence type="ECO:0000313" key="2">
    <source>
        <dbReference type="EMBL" id="MFC5297124.1"/>
    </source>
</evidence>
<dbReference type="Pfam" id="PF12728">
    <property type="entry name" value="HTH_17"/>
    <property type="match status" value="1"/>
</dbReference>
<dbReference type="Proteomes" id="UP001595937">
    <property type="component" value="Unassembled WGS sequence"/>
</dbReference>